<evidence type="ECO:0000313" key="1">
    <source>
        <dbReference type="EnsemblMetazoa" id="PPA26100.1"/>
    </source>
</evidence>
<keyword evidence="2" id="KW-1185">Reference proteome</keyword>
<evidence type="ECO:0000313" key="2">
    <source>
        <dbReference type="Proteomes" id="UP000005239"/>
    </source>
</evidence>
<accession>A0A2A6BKG1</accession>
<reference evidence="1" key="2">
    <citation type="submission" date="2022-06" db="UniProtKB">
        <authorList>
            <consortium name="EnsemblMetazoa"/>
        </authorList>
    </citation>
    <scope>IDENTIFICATION</scope>
    <source>
        <strain evidence="1">PS312</strain>
    </source>
</reference>
<dbReference type="InterPro" id="IPR053164">
    <property type="entry name" value="IS1016-like_transposase"/>
</dbReference>
<dbReference type="PANTHER" id="PTHR47163">
    <property type="entry name" value="DDE_TNP_IS1595 DOMAIN-CONTAINING PROTEIN"/>
    <property type="match status" value="1"/>
</dbReference>
<gene>
    <name evidence="1" type="primary">WBGene00115654</name>
</gene>
<proteinExistence type="predicted"/>
<organism evidence="1 2">
    <name type="scientific">Pristionchus pacificus</name>
    <name type="common">Parasitic nematode worm</name>
    <dbReference type="NCBI Taxonomy" id="54126"/>
    <lineage>
        <taxon>Eukaryota</taxon>
        <taxon>Metazoa</taxon>
        <taxon>Ecdysozoa</taxon>
        <taxon>Nematoda</taxon>
        <taxon>Chromadorea</taxon>
        <taxon>Rhabditida</taxon>
        <taxon>Rhabditina</taxon>
        <taxon>Diplogasteromorpha</taxon>
        <taxon>Diplogasteroidea</taxon>
        <taxon>Neodiplogasteridae</taxon>
        <taxon>Pristionchus</taxon>
    </lineage>
</organism>
<reference evidence="2" key="1">
    <citation type="journal article" date="2008" name="Nat. Genet.">
        <title>The Pristionchus pacificus genome provides a unique perspective on nematode lifestyle and parasitism.</title>
        <authorList>
            <person name="Dieterich C."/>
            <person name="Clifton S.W."/>
            <person name="Schuster L.N."/>
            <person name="Chinwalla A."/>
            <person name="Delehaunty K."/>
            <person name="Dinkelacker I."/>
            <person name="Fulton L."/>
            <person name="Fulton R."/>
            <person name="Godfrey J."/>
            <person name="Minx P."/>
            <person name="Mitreva M."/>
            <person name="Roeseler W."/>
            <person name="Tian H."/>
            <person name="Witte H."/>
            <person name="Yang S.P."/>
            <person name="Wilson R.K."/>
            <person name="Sommer R.J."/>
        </authorList>
    </citation>
    <scope>NUCLEOTIDE SEQUENCE [LARGE SCALE GENOMIC DNA]</scope>
    <source>
        <strain evidence="2">PS312</strain>
    </source>
</reference>
<dbReference type="Proteomes" id="UP000005239">
    <property type="component" value="Unassembled WGS sequence"/>
</dbReference>
<accession>A0A8R1UHN8</accession>
<dbReference type="AlphaFoldDB" id="A0A2A6BKG1"/>
<protein>
    <submittedName>
        <fullName evidence="1">Uncharacterized protein</fullName>
    </submittedName>
</protein>
<name>A0A2A6BKG1_PRIPA</name>
<dbReference type="OrthoDB" id="2194918at2759"/>
<dbReference type="EnsemblMetazoa" id="PPA26100.1">
    <property type="protein sequence ID" value="PPA26100.1"/>
    <property type="gene ID" value="WBGene00115654"/>
</dbReference>
<sequence>MNRVKLELFLDLPMPAIVSHLRACGLLRSTLMCPKCAVPCVEYQLKKSPSWPGCGWRCNNCATTFSALRDSWFSRTRIDIRPLLRMLYAFSWEQASFRSVQHELRCPDGSTISRQTFVDYCRYVFYSFCKSDCWAAYHRISNIGKYTHLTVNHSVTFKDKVTGACTNGVEGMWQRLKLGHKRRFGTHRSQLPSHIGAAVFFIRHELEDRFEAMLRSIAEWEDLMISAAIVLLIVHFFLLWRTVEKTPYKVLAIHILFYSLLAGTVYAVHYTVTTAEGSQFKYIRDMKLEGLAYYFVNASLAALSFSIPVLYSGIRYWLARDMKLEGLVNDFVNAFLAALCLCALVLYSGLWGPRTTVLVCVLVLLFYLIVFMTKILVIARMKIWPVYPLTGSTQALATDYSRVYRTCAGIVLLAIGFAVEPLWTRLFA</sequence>
<dbReference type="PANTHER" id="PTHR47163:SF2">
    <property type="entry name" value="SI:DKEY-17M8.2"/>
    <property type="match status" value="1"/>
</dbReference>